<comment type="similarity">
    <text evidence="1">Belongs to the VHL family.</text>
</comment>
<keyword evidence="4" id="KW-1185">Reference proteome</keyword>
<dbReference type="CDD" id="cd05468">
    <property type="entry name" value="pVHL"/>
    <property type="match status" value="1"/>
</dbReference>
<comment type="caution">
    <text evidence="3">The sequence shown here is derived from an EMBL/GenBank/DDBJ whole genome shotgun (WGS) entry which is preliminary data.</text>
</comment>
<reference evidence="3 4" key="1">
    <citation type="submission" date="2024-02" db="EMBL/GenBank/DDBJ databases">
        <title>Chromosome-scale genome assembly of the rough periwinkle Littorina saxatilis.</title>
        <authorList>
            <person name="De Jode A."/>
            <person name="Faria R."/>
            <person name="Formenti G."/>
            <person name="Sims Y."/>
            <person name="Smith T.P."/>
            <person name="Tracey A."/>
            <person name="Wood J.M.D."/>
            <person name="Zagrodzka Z.B."/>
            <person name="Johannesson K."/>
            <person name="Butlin R.K."/>
            <person name="Leder E.H."/>
        </authorList>
    </citation>
    <scope>NUCLEOTIDE SEQUENCE [LARGE SCALE GENOMIC DNA]</scope>
    <source>
        <strain evidence="3">Snail1</strain>
        <tissue evidence="3">Muscle</tissue>
    </source>
</reference>
<dbReference type="InterPro" id="IPR022772">
    <property type="entry name" value="VHL_tumour_suppress_b/a_dom"/>
</dbReference>
<dbReference type="EMBL" id="JBAMIC010000012">
    <property type="protein sequence ID" value="KAK7099162.1"/>
    <property type="molecule type" value="Genomic_DNA"/>
</dbReference>
<evidence type="ECO:0000259" key="2">
    <source>
        <dbReference type="Pfam" id="PF01847"/>
    </source>
</evidence>
<dbReference type="AlphaFoldDB" id="A0AAN9B5E2"/>
<dbReference type="Gene3D" id="2.60.40.780">
    <property type="entry name" value="von Hippel-Lindau disease tumour suppressor, beta domain"/>
    <property type="match status" value="1"/>
</dbReference>
<dbReference type="Proteomes" id="UP001374579">
    <property type="component" value="Unassembled WGS sequence"/>
</dbReference>
<dbReference type="InterPro" id="IPR024053">
    <property type="entry name" value="VHL_beta_dom"/>
</dbReference>
<dbReference type="InterPro" id="IPR036208">
    <property type="entry name" value="VHL_sf"/>
</dbReference>
<accession>A0AAN9B5E2</accession>
<dbReference type="FunFam" id="2.60.40.780:FF:000001">
    <property type="entry name" value="von Hippel-Lindau disease tumor suppressor"/>
    <property type="match status" value="1"/>
</dbReference>
<dbReference type="Pfam" id="PF01847">
    <property type="entry name" value="VHL"/>
    <property type="match status" value="1"/>
</dbReference>
<gene>
    <name evidence="3" type="ORF">V1264_003346</name>
</gene>
<sequence>MPVSLGLPKSQNSQCQVPVTFVNTTQRTVDVYWVDFAGELVRYSNLSPGKKHHIYTYATHPWVARDCATGQRMFLSGQPVFVPVEPPADQDPDLPIEILIHIPLFRLEEICIGYFRASMSEADLAKMDVNAYIKQRLCNIPKLKATDYQPRRH</sequence>
<proteinExistence type="inferred from homology"/>
<organism evidence="3 4">
    <name type="scientific">Littorina saxatilis</name>
    <dbReference type="NCBI Taxonomy" id="31220"/>
    <lineage>
        <taxon>Eukaryota</taxon>
        <taxon>Metazoa</taxon>
        <taxon>Spiralia</taxon>
        <taxon>Lophotrochozoa</taxon>
        <taxon>Mollusca</taxon>
        <taxon>Gastropoda</taxon>
        <taxon>Caenogastropoda</taxon>
        <taxon>Littorinimorpha</taxon>
        <taxon>Littorinoidea</taxon>
        <taxon>Littorinidae</taxon>
        <taxon>Littorina</taxon>
    </lineage>
</organism>
<name>A0AAN9B5E2_9CAEN</name>
<protein>
    <recommendedName>
        <fullName evidence="2">von Hippel-Lindau disease tumour suppressor beta domain-containing protein</fullName>
    </recommendedName>
</protein>
<evidence type="ECO:0000313" key="3">
    <source>
        <dbReference type="EMBL" id="KAK7099162.1"/>
    </source>
</evidence>
<feature type="domain" description="von Hippel-Lindau disease tumour suppressor beta" evidence="2">
    <location>
        <begin position="9"/>
        <end position="83"/>
    </location>
</feature>
<dbReference type="SUPFAM" id="SSF49468">
    <property type="entry name" value="VHL"/>
    <property type="match status" value="1"/>
</dbReference>
<dbReference type="InterPro" id="IPR037140">
    <property type="entry name" value="VHL_beta_dom_sf"/>
</dbReference>
<evidence type="ECO:0000256" key="1">
    <source>
        <dbReference type="ARBA" id="ARBA00010057"/>
    </source>
</evidence>
<evidence type="ECO:0000313" key="4">
    <source>
        <dbReference type="Proteomes" id="UP001374579"/>
    </source>
</evidence>